<reference evidence="9 10" key="1">
    <citation type="submission" date="2017-10" db="EMBL/GenBank/DDBJ databases">
        <title>Comparative genomics in systemic dimorphic fungi from Ajellomycetaceae.</title>
        <authorList>
            <person name="Munoz J.F."/>
            <person name="Mcewen J.G."/>
            <person name="Clay O.K."/>
            <person name="Cuomo C.A."/>
        </authorList>
    </citation>
    <scope>NUCLEOTIDE SEQUENCE [LARGE SCALE GENOMIC DNA]</scope>
    <source>
        <strain evidence="9 10">UAMH5409</strain>
    </source>
</reference>
<evidence type="ECO:0000256" key="5">
    <source>
        <dbReference type="ARBA" id="ARBA00038359"/>
    </source>
</evidence>
<feature type="transmembrane region" description="Helical" evidence="7">
    <location>
        <begin position="259"/>
        <end position="281"/>
    </location>
</feature>
<feature type="transmembrane region" description="Helical" evidence="7">
    <location>
        <begin position="105"/>
        <end position="122"/>
    </location>
</feature>
<feature type="transmembrane region" description="Helical" evidence="7">
    <location>
        <begin position="221"/>
        <end position="239"/>
    </location>
</feature>
<dbReference type="STRING" id="1447875.A0A2B7YAK1"/>
<dbReference type="PANTHER" id="PTHR33048:SF129">
    <property type="entry name" value="INTEGRAL MEMBRANE PROTEIN-RELATED"/>
    <property type="match status" value="1"/>
</dbReference>
<dbReference type="EMBL" id="PDNB01000006">
    <property type="protein sequence ID" value="PGH18063.1"/>
    <property type="molecule type" value="Genomic_DNA"/>
</dbReference>
<evidence type="ECO:0000313" key="9">
    <source>
        <dbReference type="EMBL" id="PGH18063.1"/>
    </source>
</evidence>
<dbReference type="Proteomes" id="UP000223968">
    <property type="component" value="Unassembled WGS sequence"/>
</dbReference>
<comment type="subcellular location">
    <subcellularLocation>
        <location evidence="1">Membrane</location>
        <topology evidence="1">Multi-pass membrane protein</topology>
    </subcellularLocation>
</comment>
<name>A0A2B7YAK1_9EURO</name>
<evidence type="ECO:0000259" key="8">
    <source>
        <dbReference type="Pfam" id="PF20684"/>
    </source>
</evidence>
<evidence type="ECO:0000256" key="1">
    <source>
        <dbReference type="ARBA" id="ARBA00004141"/>
    </source>
</evidence>
<dbReference type="Pfam" id="PF20684">
    <property type="entry name" value="Fung_rhodopsin"/>
    <property type="match status" value="1"/>
</dbReference>
<evidence type="ECO:0000313" key="10">
    <source>
        <dbReference type="Proteomes" id="UP000223968"/>
    </source>
</evidence>
<comment type="caution">
    <text evidence="9">The sequence shown here is derived from an EMBL/GenBank/DDBJ whole genome shotgun (WGS) entry which is preliminary data.</text>
</comment>
<keyword evidence="3 7" id="KW-1133">Transmembrane helix</keyword>
<evidence type="ECO:0000256" key="6">
    <source>
        <dbReference type="SAM" id="MobiDB-lite"/>
    </source>
</evidence>
<dbReference type="GO" id="GO:0016020">
    <property type="term" value="C:membrane"/>
    <property type="evidence" value="ECO:0007669"/>
    <property type="project" value="UniProtKB-SubCell"/>
</dbReference>
<feature type="transmembrane region" description="Helical" evidence="7">
    <location>
        <begin position="26"/>
        <end position="48"/>
    </location>
</feature>
<feature type="region of interest" description="Disordered" evidence="6">
    <location>
        <begin position="328"/>
        <end position="349"/>
    </location>
</feature>
<dbReference type="OrthoDB" id="5329176at2759"/>
<comment type="similarity">
    <text evidence="5">Belongs to the SAT4 family.</text>
</comment>
<feature type="transmembrane region" description="Helical" evidence="7">
    <location>
        <begin position="60"/>
        <end position="85"/>
    </location>
</feature>
<gene>
    <name evidence="9" type="ORF">AJ79_00690</name>
</gene>
<feature type="transmembrane region" description="Helical" evidence="7">
    <location>
        <begin position="143"/>
        <end position="168"/>
    </location>
</feature>
<dbReference type="AlphaFoldDB" id="A0A2B7YAK1"/>
<feature type="domain" description="Rhodopsin" evidence="8">
    <location>
        <begin position="44"/>
        <end position="286"/>
    </location>
</feature>
<evidence type="ECO:0000256" key="4">
    <source>
        <dbReference type="ARBA" id="ARBA00023136"/>
    </source>
</evidence>
<dbReference type="InterPro" id="IPR052337">
    <property type="entry name" value="SAT4-like"/>
</dbReference>
<evidence type="ECO:0000256" key="2">
    <source>
        <dbReference type="ARBA" id="ARBA00022692"/>
    </source>
</evidence>
<feature type="transmembrane region" description="Helical" evidence="7">
    <location>
        <begin position="188"/>
        <end position="209"/>
    </location>
</feature>
<dbReference type="InterPro" id="IPR049326">
    <property type="entry name" value="Rhodopsin_dom_fungi"/>
</dbReference>
<dbReference type="PANTHER" id="PTHR33048">
    <property type="entry name" value="PTH11-LIKE INTEGRAL MEMBRANE PROTEIN (AFU_ORTHOLOGUE AFUA_5G11245)"/>
    <property type="match status" value="1"/>
</dbReference>
<keyword evidence="2 7" id="KW-0812">Transmembrane</keyword>
<keyword evidence="10" id="KW-1185">Reference proteome</keyword>
<protein>
    <recommendedName>
        <fullName evidence="8">Rhodopsin domain-containing protein</fullName>
    </recommendedName>
</protein>
<evidence type="ECO:0000256" key="3">
    <source>
        <dbReference type="ARBA" id="ARBA00022989"/>
    </source>
</evidence>
<organism evidence="9 10">
    <name type="scientific">Helicocarpus griseus UAMH5409</name>
    <dbReference type="NCBI Taxonomy" id="1447875"/>
    <lineage>
        <taxon>Eukaryota</taxon>
        <taxon>Fungi</taxon>
        <taxon>Dikarya</taxon>
        <taxon>Ascomycota</taxon>
        <taxon>Pezizomycotina</taxon>
        <taxon>Eurotiomycetes</taxon>
        <taxon>Eurotiomycetidae</taxon>
        <taxon>Onygenales</taxon>
        <taxon>Ajellomycetaceae</taxon>
        <taxon>Helicocarpus</taxon>
    </lineage>
</organism>
<accession>A0A2B7YAK1</accession>
<sequence>MRNPPPEVMATWPKPNYVNPEYQGPAMPIIGIVFLAISVIVVTLRLFVRIHMKRSAGYDDWLMLATMPFIVAVTVSTILGTHYGWGVHIWDNKPEWSSPSRLTSWLSQLFFIIIMTLVKLSILSSYIRISSTQSKRRNNFNRLSWLMCFFVLAWGIAFLIAVCTACSPLDHYWVALTEETCQNESARLMGATISNIITDLIVLVLPIPTFWSLRLPIRERLVLIAMMSLGLIACAASIVRCYYTYVTTDLTYDVSWYGYTLWLWFALETNLAVICASIPTLRPFAKKYFPKLGFKQSTFPSQYGTQLGSQQPGIFKEHTIQQVIEHNSSTEELNSERHEYPMSPIRSHY</sequence>
<proteinExistence type="inferred from homology"/>
<evidence type="ECO:0000256" key="7">
    <source>
        <dbReference type="SAM" id="Phobius"/>
    </source>
</evidence>
<keyword evidence="4 7" id="KW-0472">Membrane</keyword>